<comment type="caution">
    <text evidence="3">The sequence shown here is derived from an EMBL/GenBank/DDBJ whole genome shotgun (WGS) entry which is preliminary data.</text>
</comment>
<reference evidence="3 4" key="1">
    <citation type="submission" date="2021-11" db="EMBL/GenBank/DDBJ databases">
        <title>Draft genome sequence of Actinomycetospora sp. SF1 isolated from the rhizosphere soil.</title>
        <authorList>
            <person name="Duangmal K."/>
            <person name="Chantavorakit T."/>
        </authorList>
    </citation>
    <scope>NUCLEOTIDE SEQUENCE [LARGE SCALE GENOMIC DNA]</scope>
    <source>
        <strain evidence="3 4">TBRC 5722</strain>
    </source>
</reference>
<feature type="coiled-coil region" evidence="1">
    <location>
        <begin position="226"/>
        <end position="286"/>
    </location>
</feature>
<dbReference type="EMBL" id="JAJNDB010000005">
    <property type="protein sequence ID" value="MCD2196144.1"/>
    <property type="molecule type" value="Genomic_DNA"/>
</dbReference>
<accession>A0ABS8PDA5</accession>
<dbReference type="Pfam" id="PF14362">
    <property type="entry name" value="DUF4407"/>
    <property type="match status" value="1"/>
</dbReference>
<proteinExistence type="predicted"/>
<dbReference type="Proteomes" id="UP001199469">
    <property type="component" value="Unassembled WGS sequence"/>
</dbReference>
<evidence type="ECO:0000256" key="1">
    <source>
        <dbReference type="SAM" id="Coils"/>
    </source>
</evidence>
<feature type="transmembrane region" description="Helical" evidence="2">
    <location>
        <begin position="29"/>
        <end position="49"/>
    </location>
</feature>
<feature type="coiled-coil region" evidence="1">
    <location>
        <begin position="123"/>
        <end position="150"/>
    </location>
</feature>
<gene>
    <name evidence="3" type="ORF">LQ327_22485</name>
</gene>
<sequence length="495" mass="52864">MNVSLALARLAGARTDVLAQSRSDIPKYATMGGVILSTALVGAASAFFALTSAAGFPAWVGAIVAVGWGVVILNLDRMLVVSMHRDGGWPALVGGVVARVALAAVIGTVISTPMVLQIFKPEIDNELVVMQNEQRQAQQAEIDKTFAQRAPLEAQVAHLQAVASGQEKETAASDPDVVNKQQAYDKANAAYETAEQAAICETQGTCPGASGVPGIGALQKQKQAFADQKKGERDAAQAALDTATKNAQQRIDTAGPQIQEQAKAGLATAQSRLDAMNAEQSQYESSAATAAEHGGGLLARLQALGRLSAGNSMMQFAHIMVFALFLLLELLPVIVKSLALLSKKNTYETLLERENLEVLEGDEDERRREVETRRRVRDEIEAHRADRMIEAGKEATAHVLETHRAVSRRAVDVWAQVALARSDDQLRSWFAAQGGTRFPLDPAPEEQSLVVDAQRADDSEITMPIPLSALTTIEIPIQQPSPTATPAHGTPVVVP</sequence>
<name>A0ABS8PDA5_9PSEU</name>
<keyword evidence="4" id="KW-1185">Reference proteome</keyword>
<feature type="transmembrane region" description="Helical" evidence="2">
    <location>
        <begin position="316"/>
        <end position="335"/>
    </location>
</feature>
<keyword evidence="2" id="KW-0812">Transmembrane</keyword>
<keyword evidence="2" id="KW-1133">Transmembrane helix</keyword>
<organism evidence="3 4">
    <name type="scientific">Actinomycetospora endophytica</name>
    <dbReference type="NCBI Taxonomy" id="2291215"/>
    <lineage>
        <taxon>Bacteria</taxon>
        <taxon>Bacillati</taxon>
        <taxon>Actinomycetota</taxon>
        <taxon>Actinomycetes</taxon>
        <taxon>Pseudonocardiales</taxon>
        <taxon>Pseudonocardiaceae</taxon>
        <taxon>Actinomycetospora</taxon>
    </lineage>
</organism>
<keyword evidence="2" id="KW-0472">Membrane</keyword>
<keyword evidence="1" id="KW-0175">Coiled coil</keyword>
<feature type="transmembrane region" description="Helical" evidence="2">
    <location>
        <begin position="56"/>
        <end position="75"/>
    </location>
</feature>
<dbReference type="InterPro" id="IPR025519">
    <property type="entry name" value="DUF4407"/>
</dbReference>
<evidence type="ECO:0000313" key="4">
    <source>
        <dbReference type="Proteomes" id="UP001199469"/>
    </source>
</evidence>
<protein>
    <submittedName>
        <fullName evidence="3">DUF4407 domain-containing protein</fullName>
    </submittedName>
</protein>
<evidence type="ECO:0000313" key="3">
    <source>
        <dbReference type="EMBL" id="MCD2196144.1"/>
    </source>
</evidence>
<feature type="transmembrane region" description="Helical" evidence="2">
    <location>
        <begin position="87"/>
        <end position="110"/>
    </location>
</feature>
<dbReference type="RefSeq" id="WP_230737998.1">
    <property type="nucleotide sequence ID" value="NZ_JAJNDB010000005.1"/>
</dbReference>
<evidence type="ECO:0000256" key="2">
    <source>
        <dbReference type="SAM" id="Phobius"/>
    </source>
</evidence>